<protein>
    <recommendedName>
        <fullName evidence="2">BTB domain-containing protein</fullName>
    </recommendedName>
</protein>
<dbReference type="SMART" id="SM00225">
    <property type="entry name" value="BTB"/>
    <property type="match status" value="1"/>
</dbReference>
<evidence type="ECO:0000313" key="3">
    <source>
        <dbReference type="EMBL" id="KAK7036477.1"/>
    </source>
</evidence>
<feature type="compositionally biased region" description="Polar residues" evidence="1">
    <location>
        <begin position="1118"/>
        <end position="1130"/>
    </location>
</feature>
<feature type="compositionally biased region" description="Polar residues" evidence="1">
    <location>
        <begin position="1056"/>
        <end position="1074"/>
    </location>
</feature>
<dbReference type="EMBL" id="JAYKXP010000051">
    <property type="protein sequence ID" value="KAK7036477.1"/>
    <property type="molecule type" value="Genomic_DNA"/>
</dbReference>
<feature type="compositionally biased region" description="Polar residues" evidence="1">
    <location>
        <begin position="525"/>
        <end position="537"/>
    </location>
</feature>
<feature type="region of interest" description="Disordered" evidence="1">
    <location>
        <begin position="238"/>
        <end position="403"/>
    </location>
</feature>
<dbReference type="InterPro" id="IPR011333">
    <property type="entry name" value="SKP1/BTB/POZ_sf"/>
</dbReference>
<dbReference type="Gene3D" id="3.30.710.10">
    <property type="entry name" value="Potassium Channel Kv1.1, Chain A"/>
    <property type="match status" value="1"/>
</dbReference>
<feature type="compositionally biased region" description="Basic and acidic residues" evidence="1">
    <location>
        <begin position="1192"/>
        <end position="1206"/>
    </location>
</feature>
<evidence type="ECO:0000256" key="1">
    <source>
        <dbReference type="SAM" id="MobiDB-lite"/>
    </source>
</evidence>
<feature type="compositionally biased region" description="Polar residues" evidence="1">
    <location>
        <begin position="759"/>
        <end position="779"/>
    </location>
</feature>
<feature type="compositionally biased region" description="Low complexity" evidence="1">
    <location>
        <begin position="1097"/>
        <end position="1108"/>
    </location>
</feature>
<feature type="compositionally biased region" description="Polar residues" evidence="1">
    <location>
        <begin position="1272"/>
        <end position="1281"/>
    </location>
</feature>
<reference evidence="3 4" key="1">
    <citation type="submission" date="2024-01" db="EMBL/GenBank/DDBJ databases">
        <title>A draft genome for a cacao thread blight-causing isolate of Paramarasmius palmivorus.</title>
        <authorList>
            <person name="Baruah I.K."/>
            <person name="Bukari Y."/>
            <person name="Amoako-Attah I."/>
            <person name="Meinhardt L.W."/>
            <person name="Bailey B.A."/>
            <person name="Cohen S.P."/>
        </authorList>
    </citation>
    <scope>NUCLEOTIDE SEQUENCE [LARGE SCALE GENOMIC DNA]</scope>
    <source>
        <strain evidence="3 4">GH-12</strain>
    </source>
</reference>
<feature type="compositionally biased region" description="Polar residues" evidence="1">
    <location>
        <begin position="577"/>
        <end position="588"/>
    </location>
</feature>
<name>A0AAW0CA35_9AGAR</name>
<feature type="compositionally biased region" description="Low complexity" evidence="1">
    <location>
        <begin position="696"/>
        <end position="711"/>
    </location>
</feature>
<organism evidence="3 4">
    <name type="scientific">Paramarasmius palmivorus</name>
    <dbReference type="NCBI Taxonomy" id="297713"/>
    <lineage>
        <taxon>Eukaryota</taxon>
        <taxon>Fungi</taxon>
        <taxon>Dikarya</taxon>
        <taxon>Basidiomycota</taxon>
        <taxon>Agaricomycotina</taxon>
        <taxon>Agaricomycetes</taxon>
        <taxon>Agaricomycetidae</taxon>
        <taxon>Agaricales</taxon>
        <taxon>Marasmiineae</taxon>
        <taxon>Marasmiaceae</taxon>
        <taxon>Paramarasmius</taxon>
    </lineage>
</organism>
<feature type="compositionally biased region" description="Polar residues" evidence="1">
    <location>
        <begin position="1207"/>
        <end position="1224"/>
    </location>
</feature>
<comment type="caution">
    <text evidence="3">The sequence shown here is derived from an EMBL/GenBank/DDBJ whole genome shotgun (WGS) entry which is preliminary data.</text>
</comment>
<feature type="compositionally biased region" description="Polar residues" evidence="1">
    <location>
        <begin position="793"/>
        <end position="819"/>
    </location>
</feature>
<gene>
    <name evidence="3" type="ORF">VNI00_011674</name>
</gene>
<feature type="region of interest" description="Disordered" evidence="1">
    <location>
        <begin position="997"/>
        <end position="1018"/>
    </location>
</feature>
<evidence type="ECO:0000259" key="2">
    <source>
        <dbReference type="PROSITE" id="PS50097"/>
    </source>
</evidence>
<dbReference type="SUPFAM" id="SSF54695">
    <property type="entry name" value="POZ domain"/>
    <property type="match status" value="1"/>
</dbReference>
<dbReference type="PROSITE" id="PS50097">
    <property type="entry name" value="BTB"/>
    <property type="match status" value="1"/>
</dbReference>
<feature type="domain" description="BTB" evidence="2">
    <location>
        <begin position="25"/>
        <end position="99"/>
    </location>
</feature>
<evidence type="ECO:0000313" key="4">
    <source>
        <dbReference type="Proteomes" id="UP001383192"/>
    </source>
</evidence>
<feature type="compositionally biased region" description="Basic and acidic residues" evidence="1">
    <location>
        <begin position="294"/>
        <end position="307"/>
    </location>
</feature>
<dbReference type="Proteomes" id="UP001383192">
    <property type="component" value="Unassembled WGS sequence"/>
</dbReference>
<proteinExistence type="predicted"/>
<sequence length="1340" mass="142553">MSWHGLSENTFTALRHHDEYYLTGGDLFFLIEQYHFRVHRYFFERESNYFKARLATPASPGAPRQGTSESSAIVLDDIKADDFAKFLWVFYNPKYSLYKAKVADWVAILELAHRWGFLEVKNLVVREIEKLEMPALDRVVVYHRYELDRHLLLSRYAALVVREAPLTLEEANALGMETTLRIFKAREVARAPAAPNGTRTPPLIDLPTSDMVNIVKNFFELQAVGDLSHTLSGLEEEIKGGGVKPNGYASIPRPLTPLSAQQPVSPAGAAKGTANTTSTGSSTSESTPAAVDINKSDSKPTDAKSDPKPTSQPDAKKSELAKGDATKPDANKSEVAKGDAAKDANKGDATKDANKGDGSKPVNPTASEDANPKSPNAAVRPRYGVEQEELRTPTKSETDQLQEVKEMPINLLTPLDPPPPQEIIEEVKGLESGEEDINVGFDTVDISRLDNSGIYDSDTDNDTRVDVEDHEHDSLYEKPIEDSLKDVSDSQDDDHNRAGPTVDAETAPEAAHGNPTDTEHVAEDPTNTTNHDLRVRTTNLTPIEQVVPTPIEQIVAAIVMDPTIAPFETKEAASVDVPSTITGGNPSATVIPEELPSKPASKVEPTASEGVDASAEPSHGLRIDTDVVGELPQATGDPGVDPRSPEKQPEMVAATVIDSTEPTRVESMQTAEPSISSIGENVTETANEPKLDAVPTATESSSGTTEASSEAPPAALVVTEPDDDATTTQSADSAKEASVPDLLSNPSEQSGDPGPTIGAESTESSIQDVQKTSTESVEPQQGDIERSEASPFQDESLSHDNQLPSGTVNQIETSPSARTDLTMVESQPIKGGKDSQAPDTDEVNTDPFTNPFDDASSHIFDEPSSFTNEENAADRWPTVEIKRSDSRRRQRRDTGVSEAASSFVSALDFFIPPDDFDVDSEIEEPSGDADAFAMDTEVHAEPPAAEQGEGPEEIVIAPPADKPVGLPVAEKMPSVVEITASGEQHEAGSWFSYSFQSAWNPPVSEPNEDSTLQTSKPAVVDEGTELVAESVKEPQVADSSASWFSFSFQSAWDRLNVSSSDDTPNDPANSQLPQDTPLGVAETDGAGNAPVTQTDMSAVVQESASASVPDDADMASGDGQSAVVTSTSDAGQDAERTDTSEVMDGVSESEGDVVSTHKDLSSSDALPAKSEPAAESALNTSEAMLNGTSDLGVEHAKGDVGDEKDPISSTVVTNIPGSSPQQDTAAPKPDEAEKLSVSSDPLQGGSGDGADGIPTPPTSAQQQPDALGEGASSGTKPNLSSDRPAGPDNKVNENDTDVPSSNTQQLLDALDMNVFDDDGTPQFFDVDEDNKDETTVFIAQ</sequence>
<feature type="compositionally biased region" description="Low complexity" evidence="1">
    <location>
        <begin position="267"/>
        <end position="290"/>
    </location>
</feature>
<feature type="compositionally biased region" description="Polar residues" evidence="1">
    <location>
        <begin position="657"/>
        <end position="686"/>
    </location>
</feature>
<accession>A0AAW0CA35</accession>
<feature type="compositionally biased region" description="Basic and acidic residues" evidence="1">
    <location>
        <begin position="461"/>
        <end position="497"/>
    </location>
</feature>
<dbReference type="Pfam" id="PF00651">
    <property type="entry name" value="BTB"/>
    <property type="match status" value="1"/>
</dbReference>
<feature type="compositionally biased region" description="Basic and acidic residues" evidence="1">
    <location>
        <begin position="314"/>
        <end position="358"/>
    </location>
</feature>
<feature type="compositionally biased region" description="Polar residues" evidence="1">
    <location>
        <begin position="1297"/>
        <end position="1306"/>
    </location>
</feature>
<feature type="compositionally biased region" description="Acidic residues" evidence="1">
    <location>
        <begin position="1314"/>
        <end position="1331"/>
    </location>
</feature>
<feature type="region of interest" description="Disordered" evidence="1">
    <location>
        <begin position="1056"/>
        <end position="1340"/>
    </location>
</feature>
<keyword evidence="4" id="KW-1185">Reference proteome</keyword>
<feature type="compositionally biased region" description="Basic and acidic residues" evidence="1">
    <location>
        <begin position="383"/>
        <end position="403"/>
    </location>
</feature>
<feature type="region of interest" description="Disordered" evidence="1">
    <location>
        <begin position="449"/>
        <end position="537"/>
    </location>
</feature>
<feature type="region of interest" description="Disordered" evidence="1">
    <location>
        <begin position="576"/>
        <end position="900"/>
    </location>
</feature>
<dbReference type="InterPro" id="IPR000210">
    <property type="entry name" value="BTB/POZ_dom"/>
</dbReference>
<feature type="compositionally biased region" description="Polar residues" evidence="1">
    <location>
        <begin position="1177"/>
        <end position="1189"/>
    </location>
</feature>